<name>A0A242MZ47_CABSO</name>
<dbReference type="EMBL" id="NBTY01000055">
    <property type="protein sequence ID" value="OTP76708.1"/>
    <property type="molecule type" value="Genomic_DNA"/>
</dbReference>
<reference evidence="1 2" key="1">
    <citation type="submission" date="2017-03" db="EMBL/GenBank/DDBJ databases">
        <title>Genome analysis of strain PAMC 26510.</title>
        <authorList>
            <person name="Oh H.-M."/>
            <person name="Yang J.-A."/>
        </authorList>
    </citation>
    <scope>NUCLEOTIDE SEQUENCE [LARGE SCALE GENOMIC DNA]</scope>
    <source>
        <strain evidence="1 2">PAMC 26510</strain>
    </source>
</reference>
<organism evidence="1 2">
    <name type="scientific">Caballeronia sordidicola</name>
    <name type="common">Burkholderia sordidicola</name>
    <dbReference type="NCBI Taxonomy" id="196367"/>
    <lineage>
        <taxon>Bacteria</taxon>
        <taxon>Pseudomonadati</taxon>
        <taxon>Pseudomonadota</taxon>
        <taxon>Betaproteobacteria</taxon>
        <taxon>Burkholderiales</taxon>
        <taxon>Burkholderiaceae</taxon>
        <taxon>Caballeronia</taxon>
    </lineage>
</organism>
<proteinExistence type="predicted"/>
<gene>
    <name evidence="1" type="ORF">PAMC26510_09915</name>
</gene>
<dbReference type="AlphaFoldDB" id="A0A242MZ47"/>
<evidence type="ECO:0000313" key="1">
    <source>
        <dbReference type="EMBL" id="OTP76708.1"/>
    </source>
</evidence>
<dbReference type="Proteomes" id="UP000194546">
    <property type="component" value="Unassembled WGS sequence"/>
</dbReference>
<evidence type="ECO:0000313" key="2">
    <source>
        <dbReference type="Proteomes" id="UP000194546"/>
    </source>
</evidence>
<protein>
    <submittedName>
        <fullName evidence="1">Uncharacterized protein</fullName>
    </submittedName>
</protein>
<comment type="caution">
    <text evidence="1">The sequence shown here is derived from an EMBL/GenBank/DDBJ whole genome shotgun (WGS) entry which is preliminary data.</text>
</comment>
<accession>A0A242MZ47</accession>
<sequence>MQCSTPACAAYNTVPHGSRAVVQQSAVSSQPRLSGRSIGTGILFEL</sequence>